<feature type="coiled-coil region" evidence="1">
    <location>
        <begin position="706"/>
        <end position="782"/>
    </location>
</feature>
<feature type="coiled-coil region" evidence="1">
    <location>
        <begin position="624"/>
        <end position="658"/>
    </location>
</feature>
<comment type="caution">
    <text evidence="3">The sequence shown here is derived from an EMBL/GenBank/DDBJ whole genome shotgun (WGS) entry which is preliminary data.</text>
</comment>
<dbReference type="Pfam" id="PF13558">
    <property type="entry name" value="SbcC_Walker_B"/>
    <property type="match status" value="1"/>
</dbReference>
<dbReference type="Proteomes" id="UP000244906">
    <property type="component" value="Unassembled WGS sequence"/>
</dbReference>
<protein>
    <recommendedName>
        <fullName evidence="2">Rad50/SbcC-type AAA domain-containing protein</fullName>
    </recommendedName>
</protein>
<dbReference type="GO" id="GO:0006302">
    <property type="term" value="P:double-strand break repair"/>
    <property type="evidence" value="ECO:0007669"/>
    <property type="project" value="InterPro"/>
</dbReference>
<accession>A0A2V1H274</accession>
<evidence type="ECO:0000256" key="1">
    <source>
        <dbReference type="SAM" id="Coils"/>
    </source>
</evidence>
<sequence length="1229" mass="142062">MKIISLRLKNINSLKGEWKIDFSTPEFVNNGLFAITGVTGAGKSTLLDAICLALYHETPRLKVSETENELMTRHTFESLAEVEFEVKGELYRSFWSQSRAMGIGGGKLQPAKVALVKVTATEQEFVNKTLADNSQEKLKLISQISGLNFSRFTKSMLLAQGGFSAFLEASANQRAELLEELTGTEIYGEISRQVFEETRNQTVQLNLLHARAEGVQLLDSEKVDQLKIQKETLQKQSNSLQQQKASFKRQKEWVEKCLEKKRGLESAQNALAKAQQEKLDCHAELDALILDIPAQKIQPFFEQRQKCLQKKKEKLKCVDEKIKQVKLLDNEELLLQESQADLSSAYGEHQKLQKETDDLIFNKILPLDSSIEQVDQQWKEQAQQIKPLQQTLKEEQKQEKLLSIRLDKYKLELEKIHQWLTNHAWQGFEEKLPIWKQIFVQRNNLVQSTREINDKKKNVTQLLDEQKILLDKLSGELQETQDIKTESELLSQLLEDKRSSLLQNQTESDLRAQYDSWKKKYSLVEALRAIWPQFLKATNEKENIRENEVKYKSILVEKDRQLEACEKQYIKQSDKAKKLKVALDQQRFITDLSSYRKKLLPGDECPLCGAHEHPKIDQYQKINVASHRQELLDIEALLKQLKEQETSLKLNCEALRFKIQQSSQQQQDISLLISGFKQRWDDGISTLKLNIQLHQIDEFNEWIEQDKQKEIELTGLLEQLDQLTQEMANNRQRSDQAASNFDQVQQTKLQADQQYEYFQQQIDDLQQQNDHQSNQLTQLESDLSENLRVYQLSLPELSNQSEWLAKQEVCAHQFVEYQKQKSTLQDKYDKFFQRKQLLQVSLSEKDKIFNQQLQQLKKSQSQLQQLKKNRFSLFGDKNPKQEKLQLEEAGSHLLFDLQQMSLKLQAHQKKLGMVNGECSQLQQSVDTASERLNVAATNLQYQLNQSQLSDVDQFQQALLSDVDRQQFQQLKVSLELTIEKANIGIEQAQKAYRDVLKLQLSDLNLTGVLQKLLDIQEQFHQIQDQSSEIKYALDYDSENREKQKDLFESIDVQKKQLKNWSQLNDLIGSAKGDKFRKFAQGFALDHLIWLANQQLDKLHARYQLQRKPNEALSLEVQDTWLGDVARDIKTLSGGESFLVSLALALALSDLVSHKTRIDSLFLDEGFGTLDAETLEIALNALDNLNASGKMIGVISHVEALKERIPLQIEVRKENGLGYSQLAEEYRVNS</sequence>
<dbReference type="PANTHER" id="PTHR32114">
    <property type="entry name" value="ABC TRANSPORTER ABCH.3"/>
    <property type="match status" value="1"/>
</dbReference>
<feature type="domain" description="Rad50/SbcC-type AAA" evidence="2">
    <location>
        <begin position="5"/>
        <end position="271"/>
    </location>
</feature>
<dbReference type="SUPFAM" id="SSF52540">
    <property type="entry name" value="P-loop containing nucleoside triphosphate hydrolases"/>
    <property type="match status" value="1"/>
</dbReference>
<dbReference type="GO" id="GO:0016887">
    <property type="term" value="F:ATP hydrolysis activity"/>
    <property type="evidence" value="ECO:0007669"/>
    <property type="project" value="InterPro"/>
</dbReference>
<dbReference type="RefSeq" id="WP_116685656.1">
    <property type="nucleotide sequence ID" value="NZ_CAWNYD010000001.1"/>
</dbReference>
<dbReference type="OrthoDB" id="9795626at2"/>
<dbReference type="InterPro" id="IPR027417">
    <property type="entry name" value="P-loop_NTPase"/>
</dbReference>
<dbReference type="Gene3D" id="3.40.50.300">
    <property type="entry name" value="P-loop containing nucleotide triphosphate hydrolases"/>
    <property type="match status" value="2"/>
</dbReference>
<name>A0A2V1H274_9GAMM</name>
<evidence type="ECO:0000313" key="3">
    <source>
        <dbReference type="EMBL" id="PVZ72070.1"/>
    </source>
</evidence>
<dbReference type="EMBL" id="QDDL01000001">
    <property type="protein sequence ID" value="PVZ72070.1"/>
    <property type="molecule type" value="Genomic_DNA"/>
</dbReference>
<organism evidence="3 4">
    <name type="scientific">Pelagibaculum spongiae</name>
    <dbReference type="NCBI Taxonomy" id="2080658"/>
    <lineage>
        <taxon>Bacteria</taxon>
        <taxon>Pseudomonadati</taxon>
        <taxon>Pseudomonadota</taxon>
        <taxon>Gammaproteobacteria</taxon>
        <taxon>Oceanospirillales</taxon>
        <taxon>Pelagibaculum</taxon>
    </lineage>
</organism>
<dbReference type="AlphaFoldDB" id="A0A2V1H274"/>
<dbReference type="InterPro" id="IPR038729">
    <property type="entry name" value="Rad50/SbcC_AAA"/>
</dbReference>
<dbReference type="PANTHER" id="PTHR32114:SF2">
    <property type="entry name" value="ABC TRANSPORTER ABCH.3"/>
    <property type="match status" value="1"/>
</dbReference>
<evidence type="ECO:0000313" key="4">
    <source>
        <dbReference type="Proteomes" id="UP000244906"/>
    </source>
</evidence>
<feature type="coiled-coil region" evidence="1">
    <location>
        <begin position="308"/>
        <end position="355"/>
    </location>
</feature>
<proteinExistence type="predicted"/>
<keyword evidence="1" id="KW-0175">Coiled coil</keyword>
<evidence type="ECO:0000259" key="2">
    <source>
        <dbReference type="Pfam" id="PF13476"/>
    </source>
</evidence>
<keyword evidence="4" id="KW-1185">Reference proteome</keyword>
<gene>
    <name evidence="3" type="ORF">DC094_03350</name>
</gene>
<feature type="coiled-coil region" evidence="1">
    <location>
        <begin position="445"/>
        <end position="483"/>
    </location>
</feature>
<dbReference type="Pfam" id="PF13476">
    <property type="entry name" value="AAA_23"/>
    <property type="match status" value="1"/>
</dbReference>
<feature type="coiled-coil region" evidence="1">
    <location>
        <begin position="223"/>
        <end position="284"/>
    </location>
</feature>
<reference evidence="3 4" key="1">
    <citation type="submission" date="2018-04" db="EMBL/GenBank/DDBJ databases">
        <title>Thalassorhabdus spongiae gen. nov., sp. nov., isolated from a marine sponge in South-West Iceland.</title>
        <authorList>
            <person name="Knobloch S."/>
            <person name="Daussin A."/>
            <person name="Johannsson R."/>
            <person name="Marteinsson V.T."/>
        </authorList>
    </citation>
    <scope>NUCLEOTIDE SEQUENCE [LARGE SCALE GENOMIC DNA]</scope>
    <source>
        <strain evidence="3 4">Hp12</strain>
    </source>
</reference>